<dbReference type="GO" id="GO:0003729">
    <property type="term" value="F:mRNA binding"/>
    <property type="evidence" value="ECO:0007669"/>
    <property type="project" value="TreeGrafter"/>
</dbReference>
<evidence type="ECO:0000256" key="2">
    <source>
        <dbReference type="ARBA" id="ARBA00022980"/>
    </source>
</evidence>
<dbReference type="EMBL" id="AP027081">
    <property type="protein sequence ID" value="BDU75705.1"/>
    <property type="molecule type" value="Genomic_DNA"/>
</dbReference>
<dbReference type="HAMAP" id="MF_01366">
    <property type="entry name" value="Ribosomal_uL13"/>
    <property type="match status" value="1"/>
</dbReference>
<evidence type="ECO:0000256" key="5">
    <source>
        <dbReference type="RuleBase" id="RU003877"/>
    </source>
</evidence>
<keyword evidence="3 4" id="KW-0687">Ribonucleoprotein</keyword>
<organism evidence="7 8">
    <name type="scientific">Mesoterricola sediminis</name>
    <dbReference type="NCBI Taxonomy" id="2927980"/>
    <lineage>
        <taxon>Bacteria</taxon>
        <taxon>Pseudomonadati</taxon>
        <taxon>Acidobacteriota</taxon>
        <taxon>Holophagae</taxon>
        <taxon>Holophagales</taxon>
        <taxon>Holophagaceae</taxon>
        <taxon>Mesoterricola</taxon>
    </lineage>
</organism>
<dbReference type="NCBIfam" id="TIGR01066">
    <property type="entry name" value="rplM_bact"/>
    <property type="match status" value="1"/>
</dbReference>
<evidence type="ECO:0000256" key="6">
    <source>
        <dbReference type="RuleBase" id="RU003878"/>
    </source>
</evidence>
<comment type="function">
    <text evidence="4 6">This protein is one of the early assembly proteins of the 50S ribosomal subunit, although it is not seen to bind rRNA by itself. It is important during the early stages of 50S assembly.</text>
</comment>
<dbReference type="GO" id="GO:0022625">
    <property type="term" value="C:cytosolic large ribosomal subunit"/>
    <property type="evidence" value="ECO:0007669"/>
    <property type="project" value="TreeGrafter"/>
</dbReference>
<evidence type="ECO:0000313" key="8">
    <source>
        <dbReference type="Proteomes" id="UP001228113"/>
    </source>
</evidence>
<proteinExistence type="inferred from homology"/>
<dbReference type="PROSITE" id="PS00783">
    <property type="entry name" value="RIBOSOMAL_L13"/>
    <property type="match status" value="1"/>
</dbReference>
<comment type="subunit">
    <text evidence="4">Part of the 50S ribosomal subunit.</text>
</comment>
<gene>
    <name evidence="4 6" type="primary">rplM</name>
    <name evidence="7" type="ORF">METESE_06630</name>
</gene>
<evidence type="ECO:0000256" key="4">
    <source>
        <dbReference type="HAMAP-Rule" id="MF_01366"/>
    </source>
</evidence>
<dbReference type="InterPro" id="IPR036899">
    <property type="entry name" value="Ribosomal_uL13_sf"/>
</dbReference>
<dbReference type="InterPro" id="IPR023563">
    <property type="entry name" value="Ribosomal_uL13_CS"/>
</dbReference>
<dbReference type="PANTHER" id="PTHR11545:SF2">
    <property type="entry name" value="LARGE RIBOSOMAL SUBUNIT PROTEIN UL13M"/>
    <property type="match status" value="1"/>
</dbReference>
<evidence type="ECO:0000256" key="3">
    <source>
        <dbReference type="ARBA" id="ARBA00023274"/>
    </source>
</evidence>
<dbReference type="Gene3D" id="3.90.1180.10">
    <property type="entry name" value="Ribosomal protein L13"/>
    <property type="match status" value="1"/>
</dbReference>
<dbReference type="AlphaFoldDB" id="A0AA48GWI2"/>
<dbReference type="InterPro" id="IPR005823">
    <property type="entry name" value="Ribosomal_uL13_bac-type"/>
</dbReference>
<reference evidence="7" key="1">
    <citation type="journal article" date="2023" name="Int. J. Syst. Evol. Microbiol.">
        <title>Mesoterricola silvestris gen. nov., sp. nov., Mesoterricola sediminis sp. nov., Geothrix oryzae sp. nov., Geothrix edaphica sp. nov., Geothrix rubra sp. nov., and Geothrix limicola sp. nov., six novel members of Acidobacteriota isolated from soils.</title>
        <authorList>
            <person name="Itoh H."/>
            <person name="Sugisawa Y."/>
            <person name="Mise K."/>
            <person name="Xu Z."/>
            <person name="Kuniyasu M."/>
            <person name="Ushijima N."/>
            <person name="Kawano K."/>
            <person name="Kobayashi E."/>
            <person name="Shiratori Y."/>
            <person name="Masuda Y."/>
            <person name="Senoo K."/>
        </authorList>
    </citation>
    <scope>NUCLEOTIDE SEQUENCE</scope>
    <source>
        <strain evidence="7">W786</strain>
    </source>
</reference>
<name>A0AA48GWI2_9BACT</name>
<sequence>MSTYFPKAQDQINRKWYVVDATGLPVGRLSSAVAEVLSGKNKPTWTPFLDMGDHVVVINAAKAVFTGKKGSQKFYRRTTTQPGSMVEVRADVMKKTFPGRIIESAVKGMLPKGPLGRQMYRKLKVYEGAEHQQQSQQPETLAIKL</sequence>
<dbReference type="Pfam" id="PF00572">
    <property type="entry name" value="Ribosomal_L13"/>
    <property type="match status" value="1"/>
</dbReference>
<protein>
    <recommendedName>
        <fullName evidence="4">Large ribosomal subunit protein uL13</fullName>
    </recommendedName>
</protein>
<keyword evidence="2 4" id="KW-0689">Ribosomal protein</keyword>
<dbReference type="KEGG" id="msea:METESE_06630"/>
<dbReference type="RefSeq" id="WP_243331176.1">
    <property type="nucleotide sequence ID" value="NZ_AP027081.1"/>
</dbReference>
<dbReference type="SUPFAM" id="SSF52161">
    <property type="entry name" value="Ribosomal protein L13"/>
    <property type="match status" value="1"/>
</dbReference>
<dbReference type="PIRSF" id="PIRSF002181">
    <property type="entry name" value="Ribosomal_L13"/>
    <property type="match status" value="1"/>
</dbReference>
<evidence type="ECO:0000256" key="1">
    <source>
        <dbReference type="ARBA" id="ARBA00006227"/>
    </source>
</evidence>
<accession>A0AA48GWI2</accession>
<dbReference type="GO" id="GO:0003735">
    <property type="term" value="F:structural constituent of ribosome"/>
    <property type="evidence" value="ECO:0007669"/>
    <property type="project" value="InterPro"/>
</dbReference>
<dbReference type="PANTHER" id="PTHR11545">
    <property type="entry name" value="RIBOSOMAL PROTEIN L13"/>
    <property type="match status" value="1"/>
</dbReference>
<dbReference type="GO" id="GO:0017148">
    <property type="term" value="P:negative regulation of translation"/>
    <property type="evidence" value="ECO:0007669"/>
    <property type="project" value="TreeGrafter"/>
</dbReference>
<dbReference type="InterPro" id="IPR005822">
    <property type="entry name" value="Ribosomal_uL13"/>
</dbReference>
<dbReference type="CDD" id="cd00392">
    <property type="entry name" value="Ribosomal_L13"/>
    <property type="match status" value="1"/>
</dbReference>
<evidence type="ECO:0000313" key="7">
    <source>
        <dbReference type="EMBL" id="BDU75705.1"/>
    </source>
</evidence>
<dbReference type="GO" id="GO:0006412">
    <property type="term" value="P:translation"/>
    <property type="evidence" value="ECO:0007669"/>
    <property type="project" value="UniProtKB-UniRule"/>
</dbReference>
<keyword evidence="8" id="KW-1185">Reference proteome</keyword>
<dbReference type="Proteomes" id="UP001228113">
    <property type="component" value="Chromosome"/>
</dbReference>
<comment type="similarity">
    <text evidence="1 4 5">Belongs to the universal ribosomal protein uL13 family.</text>
</comment>